<evidence type="ECO:0000313" key="2">
    <source>
        <dbReference type="Proteomes" id="UP001595528"/>
    </source>
</evidence>
<proteinExistence type="predicted"/>
<organism evidence="1 2">
    <name type="scientific">Marinibaculum pumilum</name>
    <dbReference type="NCBI Taxonomy" id="1766165"/>
    <lineage>
        <taxon>Bacteria</taxon>
        <taxon>Pseudomonadati</taxon>
        <taxon>Pseudomonadota</taxon>
        <taxon>Alphaproteobacteria</taxon>
        <taxon>Rhodospirillales</taxon>
        <taxon>Rhodospirillaceae</taxon>
        <taxon>Marinibaculum</taxon>
    </lineage>
</organism>
<protein>
    <submittedName>
        <fullName evidence="1">Type II toxin-antitoxin system MqsR family toxin</fullName>
    </submittedName>
</protein>
<dbReference type="Proteomes" id="UP001595528">
    <property type="component" value="Unassembled WGS sequence"/>
</dbReference>
<dbReference type="Gene3D" id="3.30.2310.40">
    <property type="match status" value="1"/>
</dbReference>
<accession>A0ABV7KY73</accession>
<dbReference type="Pfam" id="PF15723">
    <property type="entry name" value="MqsR_toxin"/>
    <property type="match status" value="1"/>
</dbReference>
<sequence length="132" mass="15994">MHERRAVRVWIVVLQVYRAREREGKKIKKYVPSHDLAAFQRYWSDCCQNNRMEDLFTTTAYESAVRMQFDLAGWSDCILSMRHEHFRESMTSYGDHRQWQDVYIVPWDGLRLYVKFTDKGVQEFTLLSFKEE</sequence>
<reference evidence="2" key="1">
    <citation type="journal article" date="2019" name="Int. J. Syst. Evol. Microbiol.">
        <title>The Global Catalogue of Microorganisms (GCM) 10K type strain sequencing project: providing services to taxonomists for standard genome sequencing and annotation.</title>
        <authorList>
            <consortium name="The Broad Institute Genomics Platform"/>
            <consortium name="The Broad Institute Genome Sequencing Center for Infectious Disease"/>
            <person name="Wu L."/>
            <person name="Ma J."/>
        </authorList>
    </citation>
    <scope>NUCLEOTIDE SEQUENCE [LARGE SCALE GENOMIC DNA]</scope>
    <source>
        <strain evidence="2">KCTC 42964</strain>
    </source>
</reference>
<name>A0ABV7KY73_9PROT</name>
<dbReference type="InterPro" id="IPR038493">
    <property type="entry name" value="MqsR_sf"/>
</dbReference>
<comment type="caution">
    <text evidence="1">The sequence shown here is derived from an EMBL/GenBank/DDBJ whole genome shotgun (WGS) entry which is preliminary data.</text>
</comment>
<dbReference type="EMBL" id="JBHRTR010000019">
    <property type="protein sequence ID" value="MFC3227084.1"/>
    <property type="molecule type" value="Genomic_DNA"/>
</dbReference>
<keyword evidence="2" id="KW-1185">Reference proteome</keyword>
<gene>
    <name evidence="1" type="ORF">ACFOGJ_07585</name>
</gene>
<dbReference type="InterPro" id="IPR031451">
    <property type="entry name" value="MqsR_toxin"/>
</dbReference>
<evidence type="ECO:0000313" key="1">
    <source>
        <dbReference type="EMBL" id="MFC3227084.1"/>
    </source>
</evidence>